<gene>
    <name evidence="3" type="ORF">SUTH_00572</name>
</gene>
<feature type="domain" description="STAS" evidence="2">
    <location>
        <begin position="285"/>
        <end position="373"/>
    </location>
</feature>
<sequence>MADDNDDLMSLDFTVPGAFEAPPEEPAAPEIPAPPAAPPAPVRPPMPAALEEAARMYAAGQELEAMRRLESAIKNGEDLGDAAVRAWGCLFELLQVLGRRPAFDALALTFARRFEKSPPTWSPVVDGPHVASESSGGRAHVSLSGMLDAGIGEVLKQTMKLAATSAMVRMDLAKLEDADNNGATLLMRALAALKRAKKEIVFGNPEHLAQILSAKLVPGERSNESMWLLLLELYQQAYRQDAFEEAAVNYAVTFEVSPPSWEALPPRAAEAPQASSANGPKSDEFVLRGQMLGANAAQFAPLDAALAGSEEFDIDAHNLVRIDAGSAAHLLDVLTRLHDSGKKLRIIGLSTLVAAYLETLGFADVAELRARVI</sequence>
<dbReference type="AlphaFoldDB" id="W0SBK3"/>
<name>W0SBK3_9PROT</name>
<feature type="region of interest" description="Disordered" evidence="1">
    <location>
        <begin position="1"/>
        <end position="46"/>
    </location>
</feature>
<dbReference type="HOGENOM" id="CLU_047805_0_0_4"/>
<feature type="compositionally biased region" description="Pro residues" evidence="1">
    <location>
        <begin position="24"/>
        <end position="46"/>
    </location>
</feature>
<dbReference type="SUPFAM" id="SSF52091">
    <property type="entry name" value="SpoIIaa-like"/>
    <property type="match status" value="1"/>
</dbReference>
<proteinExistence type="predicted"/>
<dbReference type="EMBL" id="AP012547">
    <property type="protein sequence ID" value="BAO28386.1"/>
    <property type="molecule type" value="Genomic_DNA"/>
</dbReference>
<protein>
    <submittedName>
        <fullName evidence="3">Putative sulfate transporter/antisigma-factor antagonist STAS</fullName>
    </submittedName>
</protein>
<accession>W0SBK3</accession>
<evidence type="ECO:0000259" key="2">
    <source>
        <dbReference type="PROSITE" id="PS50801"/>
    </source>
</evidence>
<dbReference type="STRING" id="1223802.SUTH_00572"/>
<dbReference type="PROSITE" id="PS50801">
    <property type="entry name" value="STAS"/>
    <property type="match status" value="1"/>
</dbReference>
<evidence type="ECO:0000313" key="3">
    <source>
        <dbReference type="EMBL" id="BAO28386.1"/>
    </source>
</evidence>
<reference evidence="3 4" key="1">
    <citation type="journal article" date="2014" name="Syst. Appl. Microbiol.">
        <title>Complete genomes of freshwater sulfur oxidizers Sulfuricella denitrificans skB26 and Sulfuritalea hydrogenivorans sk43H: genetic insights into the sulfur oxidation pathway of betaproteobacteria.</title>
        <authorList>
            <person name="Watanabe T."/>
            <person name="Kojima H."/>
            <person name="Fukui M."/>
        </authorList>
    </citation>
    <scope>NUCLEOTIDE SEQUENCE [LARGE SCALE GENOMIC DNA]</scope>
    <source>
        <strain evidence="3">DSM22779</strain>
    </source>
</reference>
<keyword evidence="4" id="KW-1185">Reference proteome</keyword>
<evidence type="ECO:0000256" key="1">
    <source>
        <dbReference type="SAM" id="MobiDB-lite"/>
    </source>
</evidence>
<dbReference type="InterPro" id="IPR002645">
    <property type="entry name" value="STAS_dom"/>
</dbReference>
<evidence type="ECO:0000313" key="4">
    <source>
        <dbReference type="Proteomes" id="UP000031637"/>
    </source>
</evidence>
<dbReference type="Gene3D" id="3.30.750.24">
    <property type="entry name" value="STAS domain"/>
    <property type="match status" value="2"/>
</dbReference>
<dbReference type="KEGG" id="shd:SUTH_00572"/>
<dbReference type="Proteomes" id="UP000031637">
    <property type="component" value="Chromosome"/>
</dbReference>
<organism evidence="3 4">
    <name type="scientific">Sulfuritalea hydrogenivorans sk43H</name>
    <dbReference type="NCBI Taxonomy" id="1223802"/>
    <lineage>
        <taxon>Bacteria</taxon>
        <taxon>Pseudomonadati</taxon>
        <taxon>Pseudomonadota</taxon>
        <taxon>Betaproteobacteria</taxon>
        <taxon>Nitrosomonadales</taxon>
        <taxon>Sterolibacteriaceae</taxon>
        <taxon>Sulfuritalea</taxon>
    </lineage>
</organism>
<dbReference type="InterPro" id="IPR036513">
    <property type="entry name" value="STAS_dom_sf"/>
</dbReference>